<feature type="transmembrane region" description="Helical" evidence="1">
    <location>
        <begin position="30"/>
        <end position="50"/>
    </location>
</feature>
<dbReference type="EMBL" id="JBGMEL010000001">
    <property type="protein sequence ID" value="MFA0789137.1"/>
    <property type="molecule type" value="Genomic_DNA"/>
</dbReference>
<evidence type="ECO:0000313" key="3">
    <source>
        <dbReference type="Proteomes" id="UP001569414"/>
    </source>
</evidence>
<dbReference type="Proteomes" id="UP001569414">
    <property type="component" value="Unassembled WGS sequence"/>
</dbReference>
<keyword evidence="1" id="KW-1133">Transmembrane helix</keyword>
<protein>
    <submittedName>
        <fullName evidence="2">Uncharacterized protein</fullName>
    </submittedName>
</protein>
<accession>A0ABV4NHY3</accession>
<reference evidence="2 3" key="1">
    <citation type="submission" date="2024-08" db="EMBL/GenBank/DDBJ databases">
        <authorList>
            <person name="Ishaq N."/>
        </authorList>
    </citation>
    <scope>NUCLEOTIDE SEQUENCE [LARGE SCALE GENOMIC DNA]</scope>
    <source>
        <strain evidence="2 3">JCM 30400</strain>
    </source>
</reference>
<evidence type="ECO:0000313" key="2">
    <source>
        <dbReference type="EMBL" id="MFA0789137.1"/>
    </source>
</evidence>
<sequence>MHKSQLYFGALVGLMVMSIGWILALVGIDAVALMAVGMLVLLANMGYLLMKRVPQRIRLPLSRRRKR</sequence>
<gene>
    <name evidence="2" type="ORF">ACCI51_01180</name>
</gene>
<keyword evidence="3" id="KW-1185">Reference proteome</keyword>
<feature type="transmembrane region" description="Helical" evidence="1">
    <location>
        <begin position="7"/>
        <end position="24"/>
    </location>
</feature>
<name>A0ABV4NHY3_9GAMM</name>
<organism evidence="2 3">
    <name type="scientific">Microbulbifer echini</name>
    <dbReference type="NCBI Taxonomy" id="1529067"/>
    <lineage>
        <taxon>Bacteria</taxon>
        <taxon>Pseudomonadati</taxon>
        <taxon>Pseudomonadota</taxon>
        <taxon>Gammaproteobacteria</taxon>
        <taxon>Cellvibrionales</taxon>
        <taxon>Microbulbiferaceae</taxon>
        <taxon>Microbulbifer</taxon>
    </lineage>
</organism>
<keyword evidence="1" id="KW-0812">Transmembrane</keyword>
<keyword evidence="1" id="KW-0472">Membrane</keyword>
<comment type="caution">
    <text evidence="2">The sequence shown here is derived from an EMBL/GenBank/DDBJ whole genome shotgun (WGS) entry which is preliminary data.</text>
</comment>
<dbReference type="RefSeq" id="WP_299579622.1">
    <property type="nucleotide sequence ID" value="NZ_JBGMEL010000001.1"/>
</dbReference>
<evidence type="ECO:0000256" key="1">
    <source>
        <dbReference type="SAM" id="Phobius"/>
    </source>
</evidence>
<proteinExistence type="predicted"/>